<evidence type="ECO:0000256" key="5">
    <source>
        <dbReference type="RuleBase" id="RU004398"/>
    </source>
</evidence>
<dbReference type="NCBIfam" id="NF011465">
    <property type="entry name" value="PRK14886.1-1"/>
    <property type="match status" value="1"/>
</dbReference>
<keyword evidence="4 5" id="KW-0539">Nucleus</keyword>
<evidence type="ECO:0000313" key="7">
    <source>
        <dbReference type="Proteomes" id="UP000247409"/>
    </source>
</evidence>
<dbReference type="GO" id="GO:0000408">
    <property type="term" value="C:EKC/KEOPS complex"/>
    <property type="evidence" value="ECO:0007669"/>
    <property type="project" value="TreeGrafter"/>
</dbReference>
<comment type="subcellular location">
    <subcellularLocation>
        <location evidence="1">Nucleus</location>
    </subcellularLocation>
</comment>
<dbReference type="Gene3D" id="3.30.2380.10">
    <property type="entry name" value="CGI121/TPRKB"/>
    <property type="match status" value="1"/>
</dbReference>
<dbReference type="PANTHER" id="PTHR15840">
    <property type="entry name" value="CGI-121 FAMILY MEMBER"/>
    <property type="match status" value="1"/>
</dbReference>
<dbReference type="GO" id="GO:0005829">
    <property type="term" value="C:cytosol"/>
    <property type="evidence" value="ECO:0007669"/>
    <property type="project" value="TreeGrafter"/>
</dbReference>
<accession>A0A2V3IJ11</accession>
<name>A0A2V3IJ11_9FLOR</name>
<comment type="caution">
    <text evidence="6">The sequence shown here is derived from an EMBL/GenBank/DDBJ whole genome shotgun (WGS) entry which is preliminary data.</text>
</comment>
<reference evidence="6 7" key="1">
    <citation type="journal article" date="2018" name="Mol. Biol. Evol.">
        <title>Analysis of the draft genome of the red seaweed Gracilariopsis chorda provides insights into genome size evolution in Rhodophyta.</title>
        <authorList>
            <person name="Lee J."/>
            <person name="Yang E.C."/>
            <person name="Graf L."/>
            <person name="Yang J.H."/>
            <person name="Qiu H."/>
            <person name="Zel Zion U."/>
            <person name="Chan C.X."/>
            <person name="Stephens T.G."/>
            <person name="Weber A.P.M."/>
            <person name="Boo G.H."/>
            <person name="Boo S.M."/>
            <person name="Kim K.M."/>
            <person name="Shin Y."/>
            <person name="Jung M."/>
            <person name="Lee S.J."/>
            <person name="Yim H.S."/>
            <person name="Lee J.H."/>
            <person name="Bhattacharya D."/>
            <person name="Yoon H.S."/>
        </authorList>
    </citation>
    <scope>NUCLEOTIDE SEQUENCE [LARGE SCALE GENOMIC DNA]</scope>
    <source>
        <strain evidence="6 7">SKKU-2015</strain>
        <tissue evidence="6">Whole body</tissue>
    </source>
</reference>
<dbReference type="GO" id="GO:0005634">
    <property type="term" value="C:nucleus"/>
    <property type="evidence" value="ECO:0007669"/>
    <property type="project" value="UniProtKB-SubCell"/>
</dbReference>
<evidence type="ECO:0000313" key="6">
    <source>
        <dbReference type="EMBL" id="PXF42023.1"/>
    </source>
</evidence>
<evidence type="ECO:0000256" key="1">
    <source>
        <dbReference type="ARBA" id="ARBA00004123"/>
    </source>
</evidence>
<gene>
    <name evidence="6" type="ORF">BWQ96_08273</name>
</gene>
<dbReference type="STRING" id="448386.A0A2V3IJ11"/>
<dbReference type="AlphaFoldDB" id="A0A2V3IJ11"/>
<dbReference type="InterPro" id="IPR036504">
    <property type="entry name" value="CGI121/TPRKB_sf"/>
</dbReference>
<dbReference type="GO" id="GO:0002949">
    <property type="term" value="P:tRNA threonylcarbamoyladenosine modification"/>
    <property type="evidence" value="ECO:0007669"/>
    <property type="project" value="TreeGrafter"/>
</dbReference>
<comment type="similarity">
    <text evidence="2 5">Belongs to the CGI121/TPRKB family.</text>
</comment>
<dbReference type="InterPro" id="IPR013926">
    <property type="entry name" value="CGI121/TPRKB"/>
</dbReference>
<dbReference type="SUPFAM" id="SSF143870">
    <property type="entry name" value="PF0523-like"/>
    <property type="match status" value="1"/>
</dbReference>
<dbReference type="EMBL" id="NBIV01000180">
    <property type="protein sequence ID" value="PXF42023.1"/>
    <property type="molecule type" value="Genomic_DNA"/>
</dbReference>
<evidence type="ECO:0000256" key="3">
    <source>
        <dbReference type="ARBA" id="ARBA00022694"/>
    </source>
</evidence>
<protein>
    <submittedName>
        <fullName evidence="6">EKC/KEOPS complex subunit Tprkb</fullName>
    </submittedName>
</protein>
<dbReference type="PANTHER" id="PTHR15840:SF10">
    <property type="entry name" value="EKC_KEOPS COMPLEX SUBUNIT TPRKB"/>
    <property type="match status" value="1"/>
</dbReference>
<evidence type="ECO:0000256" key="2">
    <source>
        <dbReference type="ARBA" id="ARBA00005546"/>
    </source>
</evidence>
<keyword evidence="3" id="KW-0819">tRNA processing</keyword>
<dbReference type="Pfam" id="PF08617">
    <property type="entry name" value="CGI-121"/>
    <property type="match status" value="1"/>
</dbReference>
<dbReference type="OrthoDB" id="3259at2759"/>
<dbReference type="Proteomes" id="UP000247409">
    <property type="component" value="Unassembled WGS sequence"/>
</dbReference>
<keyword evidence="7" id="KW-1185">Reference proteome</keyword>
<sequence>MRCKLHTPNDDYVELLLFRNVSNANHILDRMLQGEFSAAFLQAALIPDLFLTLVATSKAVCDMQHASMSTRNLFTEIVYNMSATRNISKALKTFGIRENTAQMLVIIPHPQSSQIDNIRLAINGEEIPLTVTSVKDAFDEEAVKSVYAISEKELACGTLVDSIATRMACRDVK</sequence>
<evidence type="ECO:0000256" key="4">
    <source>
        <dbReference type="ARBA" id="ARBA00023242"/>
    </source>
</evidence>
<organism evidence="6 7">
    <name type="scientific">Gracilariopsis chorda</name>
    <dbReference type="NCBI Taxonomy" id="448386"/>
    <lineage>
        <taxon>Eukaryota</taxon>
        <taxon>Rhodophyta</taxon>
        <taxon>Florideophyceae</taxon>
        <taxon>Rhodymeniophycidae</taxon>
        <taxon>Gracilariales</taxon>
        <taxon>Gracilariaceae</taxon>
        <taxon>Gracilariopsis</taxon>
    </lineage>
</organism>
<proteinExistence type="inferred from homology"/>